<protein>
    <submittedName>
        <fullName evidence="3">Glycosyltransferase</fullName>
    </submittedName>
</protein>
<dbReference type="PANTHER" id="PTHR43630:SF2">
    <property type="entry name" value="GLYCOSYLTRANSFERASE"/>
    <property type="match status" value="1"/>
</dbReference>
<dbReference type="Proteomes" id="UP000627521">
    <property type="component" value="Unassembled WGS sequence"/>
</dbReference>
<sequence length="257" mass="29783">MFSIVIRNKNEASHLEKVLSILKQMYSSDFDDIIIVDNKSTDNSLAIAKKYNCKIVHIDQFSYGKAINLGIQAAKNNYILLLSAHAVPIGQSFFKNALNLLNSKKNIAGLRYINSYANYDRSLKNDFLITQPLKYGLMAACCIVVKDVWENHKFDENLPFSEDKEWSNRVINNGFNIYDINETFYYFIKRNQKSELVRFKNETLAAYQLKVEKLPSTVSIIVDLIKRLFYLNPKLFIVNSKLDIKKAIIKQKLKNKF</sequence>
<dbReference type="PANTHER" id="PTHR43630">
    <property type="entry name" value="POLY-BETA-1,6-N-ACETYL-D-GLUCOSAMINE SYNTHASE"/>
    <property type="match status" value="1"/>
</dbReference>
<comment type="caution">
    <text evidence="3">The sequence shown here is derived from an EMBL/GenBank/DDBJ whole genome shotgun (WGS) entry which is preliminary data.</text>
</comment>
<dbReference type="Pfam" id="PF00535">
    <property type="entry name" value="Glycos_transf_2"/>
    <property type="match status" value="1"/>
</dbReference>
<dbReference type="SUPFAM" id="SSF53448">
    <property type="entry name" value="Nucleotide-diphospho-sugar transferases"/>
    <property type="match status" value="1"/>
</dbReference>
<dbReference type="EMBL" id="JACXXH010000004">
    <property type="protein sequence ID" value="MBD3863582.1"/>
    <property type="molecule type" value="Genomic_DNA"/>
</dbReference>
<proteinExistence type="inferred from homology"/>
<evidence type="ECO:0000313" key="4">
    <source>
        <dbReference type="Proteomes" id="UP000627521"/>
    </source>
</evidence>
<evidence type="ECO:0000259" key="2">
    <source>
        <dbReference type="Pfam" id="PF00535"/>
    </source>
</evidence>
<dbReference type="RefSeq" id="WP_191100052.1">
    <property type="nucleotide sequence ID" value="NZ_JACXXF010000005.1"/>
</dbReference>
<reference evidence="3 4" key="1">
    <citation type="submission" date="2020-09" db="EMBL/GenBank/DDBJ databases">
        <title>Bacillus nautilus sp. nov., Chryseoglobus crepusculi sp. nov, and Psychrobacter noctis sp. nov., isolated from deep-sea sponges from the equatorial Atlantic.</title>
        <authorList>
            <person name="Stennett H.L."/>
            <person name="Williams S.E."/>
        </authorList>
    </citation>
    <scope>NUCLEOTIDE SEQUENCE [LARGE SCALE GENOMIC DNA]</scope>
    <source>
        <strain evidence="3 4">28M-24</strain>
    </source>
</reference>
<dbReference type="InterPro" id="IPR001173">
    <property type="entry name" value="Glyco_trans_2-like"/>
</dbReference>
<dbReference type="Gene3D" id="3.90.550.10">
    <property type="entry name" value="Spore Coat Polysaccharide Biosynthesis Protein SpsA, Chain A"/>
    <property type="match status" value="1"/>
</dbReference>
<organism evidence="3 4">
    <name type="scientific">Olleya marilimosa</name>
    <dbReference type="NCBI Taxonomy" id="272164"/>
    <lineage>
        <taxon>Bacteria</taxon>
        <taxon>Pseudomonadati</taxon>
        <taxon>Bacteroidota</taxon>
        <taxon>Flavobacteriia</taxon>
        <taxon>Flavobacteriales</taxon>
        <taxon>Flavobacteriaceae</taxon>
    </lineage>
</organism>
<dbReference type="InterPro" id="IPR029044">
    <property type="entry name" value="Nucleotide-diphossugar_trans"/>
</dbReference>
<evidence type="ECO:0000256" key="1">
    <source>
        <dbReference type="ARBA" id="ARBA00038494"/>
    </source>
</evidence>
<gene>
    <name evidence="3" type="ORF">IEG06_08960</name>
</gene>
<accession>A0ABR8LTT4</accession>
<keyword evidence="4" id="KW-1185">Reference proteome</keyword>
<evidence type="ECO:0000313" key="3">
    <source>
        <dbReference type="EMBL" id="MBD3863582.1"/>
    </source>
</evidence>
<feature type="domain" description="Glycosyltransferase 2-like" evidence="2">
    <location>
        <begin position="3"/>
        <end position="126"/>
    </location>
</feature>
<comment type="similarity">
    <text evidence="1">Belongs to the glycosyltransferase 2 family. WaaE/KdtX subfamily.</text>
</comment>
<name>A0ABR8LTT4_9FLAO</name>